<dbReference type="Pfam" id="PF06119">
    <property type="entry name" value="NIDO"/>
    <property type="match status" value="1"/>
</dbReference>
<accession>A0A0M3I7E2</accession>
<organism evidence="3 4">
    <name type="scientific">Ascaris lumbricoides</name>
    <name type="common">Giant roundworm</name>
    <dbReference type="NCBI Taxonomy" id="6252"/>
    <lineage>
        <taxon>Eukaryota</taxon>
        <taxon>Metazoa</taxon>
        <taxon>Ecdysozoa</taxon>
        <taxon>Nematoda</taxon>
        <taxon>Chromadorea</taxon>
        <taxon>Rhabditida</taxon>
        <taxon>Spirurina</taxon>
        <taxon>Ascaridomorpha</taxon>
        <taxon>Ascaridoidea</taxon>
        <taxon>Ascarididae</taxon>
        <taxon>Ascaris</taxon>
    </lineage>
</organism>
<evidence type="ECO:0000313" key="4">
    <source>
        <dbReference type="WBParaSite" id="ALUE_0001309501-mRNA-1"/>
    </source>
</evidence>
<dbReference type="PANTHER" id="PTHR13802:SF52">
    <property type="entry name" value="MUCIN-4"/>
    <property type="match status" value="1"/>
</dbReference>
<name>A0A0M3I7E2_ASCLU</name>
<reference evidence="4" key="1">
    <citation type="submission" date="2017-02" db="UniProtKB">
        <authorList>
            <consortium name="WormBaseParasite"/>
        </authorList>
    </citation>
    <scope>IDENTIFICATION</scope>
</reference>
<dbReference type="PANTHER" id="PTHR13802">
    <property type="entry name" value="MUCIN 4-RELATED"/>
    <property type="match status" value="1"/>
</dbReference>
<feature type="domain" description="NIDO" evidence="2">
    <location>
        <begin position="108"/>
        <end position="202"/>
    </location>
</feature>
<keyword evidence="1" id="KW-1015">Disulfide bond</keyword>
<keyword evidence="3" id="KW-1185">Reference proteome</keyword>
<dbReference type="Proteomes" id="UP000036681">
    <property type="component" value="Unplaced"/>
</dbReference>
<protein>
    <submittedName>
        <fullName evidence="4">NIDO domain-containing protein</fullName>
    </submittedName>
</protein>
<dbReference type="PROSITE" id="PS51220">
    <property type="entry name" value="NIDO"/>
    <property type="match status" value="1"/>
</dbReference>
<evidence type="ECO:0000313" key="3">
    <source>
        <dbReference type="Proteomes" id="UP000036681"/>
    </source>
</evidence>
<evidence type="ECO:0000256" key="1">
    <source>
        <dbReference type="ARBA" id="ARBA00023157"/>
    </source>
</evidence>
<sequence length="202" mass="22682">MPQNSSQCMLGYLKTCEGHSRYKRQFDASHTPQIDLNITVPYIFSARLYPYGGARGDKLLSGNSQPLKLISSINFLGEKFDTIYVQRDGAIVFSNKLQRPARLPIAEPVIAVYWMSSQGGKVHFRETNEQSILNLAQNEVNIQYRYGSSFRPSSVVIVTWDNTRDLTDNYLDANAPQSHVGGIGSIILLRLNPTQFFASDKS</sequence>
<proteinExistence type="predicted"/>
<dbReference type="WBParaSite" id="ALUE_0001309501-mRNA-1">
    <property type="protein sequence ID" value="ALUE_0001309501-mRNA-1"/>
    <property type="gene ID" value="ALUE_0001309501"/>
</dbReference>
<dbReference type="AlphaFoldDB" id="A0A0M3I7E2"/>
<dbReference type="GO" id="GO:0007160">
    <property type="term" value="P:cell-matrix adhesion"/>
    <property type="evidence" value="ECO:0007669"/>
    <property type="project" value="InterPro"/>
</dbReference>
<dbReference type="InterPro" id="IPR003886">
    <property type="entry name" value="NIDO_dom"/>
</dbReference>
<evidence type="ECO:0000259" key="2">
    <source>
        <dbReference type="PROSITE" id="PS51220"/>
    </source>
</evidence>
<dbReference type="InterPro" id="IPR051495">
    <property type="entry name" value="Epithelial_Barrier/Signaling"/>
</dbReference>